<protein>
    <recommendedName>
        <fullName evidence="4">Molybdopterin synthase catalytic subunit</fullName>
        <ecNumber evidence="4">2.8.1.12</ecNumber>
    </recommendedName>
    <alternativeName>
        <fullName evidence="4">Molybdenum cofactor synthesis protein 2 large subunit</fullName>
    </alternativeName>
    <alternativeName>
        <fullName evidence="4">Molybdenum cofactor synthesis protein 2B</fullName>
        <shortName evidence="4">MOCS2B</shortName>
    </alternativeName>
</protein>
<proteinExistence type="inferred from homology"/>
<reference evidence="5" key="1">
    <citation type="submission" date="2015-06" db="EMBL/GenBank/DDBJ databases">
        <authorList>
            <person name="Hoefler B.C."/>
            <person name="Straight P.D."/>
        </authorList>
    </citation>
    <scope>NUCLEOTIDE SEQUENCE</scope>
</reference>
<dbReference type="InterPro" id="IPR036563">
    <property type="entry name" value="MoaE_sf"/>
</dbReference>
<comment type="pathway">
    <text evidence="4">Cofactor biosynthesis; molybdopterin biosynthesis.</text>
</comment>
<evidence type="ECO:0000256" key="2">
    <source>
        <dbReference type="ARBA" id="ARBA00022679"/>
    </source>
</evidence>
<dbReference type="EMBL" id="GDHF01031950">
    <property type="protein sequence ID" value="JAI20364.1"/>
    <property type="molecule type" value="Transcribed_RNA"/>
</dbReference>
<comment type="subcellular location">
    <subcellularLocation>
        <location evidence="4">Cytoplasm</location>
    </subcellularLocation>
</comment>
<keyword evidence="1 4" id="KW-0963">Cytoplasm</keyword>
<evidence type="ECO:0000256" key="4">
    <source>
        <dbReference type="HAMAP-Rule" id="MF_03052"/>
    </source>
</evidence>
<dbReference type="SUPFAM" id="SSF54690">
    <property type="entry name" value="Molybdopterin synthase subunit MoaE"/>
    <property type="match status" value="1"/>
</dbReference>
<keyword evidence="3 4" id="KW-0501">Molybdenum cofactor biosynthesis</keyword>
<evidence type="ECO:0000256" key="3">
    <source>
        <dbReference type="ARBA" id="ARBA00023150"/>
    </source>
</evidence>
<accession>A0A0K8U0W1</accession>
<dbReference type="InterPro" id="IPR003448">
    <property type="entry name" value="Mopterin_biosynth_MoaE"/>
</dbReference>
<name>A0A0K8U0W1_BACLA</name>
<feature type="binding site" evidence="4">
    <location>
        <begin position="125"/>
        <end position="127"/>
    </location>
    <ligand>
        <name>substrate</name>
    </ligand>
</feature>
<dbReference type="FunFam" id="3.90.1170.40:FF:000002">
    <property type="entry name" value="Molybdopterin synthase catalytic subunit"/>
    <property type="match status" value="1"/>
</dbReference>
<dbReference type="EC" id="2.8.1.12" evidence="4"/>
<dbReference type="PANTHER" id="PTHR23404">
    <property type="entry name" value="MOLYBDOPTERIN SYNTHASE RELATED"/>
    <property type="match status" value="1"/>
</dbReference>
<comment type="subunit">
    <text evidence="4">Heterotetramer; composed of 2 small (MOCS2A) and 2 large (MOCS2B) subunits.</text>
</comment>
<dbReference type="GO" id="GO:0006777">
    <property type="term" value="P:Mo-molybdopterin cofactor biosynthetic process"/>
    <property type="evidence" value="ECO:0007669"/>
    <property type="project" value="UniProtKB-UniRule"/>
</dbReference>
<dbReference type="Pfam" id="PF02391">
    <property type="entry name" value="MoaE"/>
    <property type="match status" value="1"/>
</dbReference>
<dbReference type="GO" id="GO:0030366">
    <property type="term" value="F:molybdopterin synthase activity"/>
    <property type="evidence" value="ECO:0007669"/>
    <property type="project" value="UniProtKB-UniRule"/>
</dbReference>
<sequence length="160" mass="18341">MANFLSITREPLDVAAITNSIFHEDCGAVSLFVGTTRKSFDGKMVHSLEYEAYETMALKELKKICDSVRSNWKDVVNIAIHHRLGLVAPKEASVVIAISSPHREDAFKAVSYSIEHLKKSVPIWKKELYSDGDSSWKENKECQWMNMRQRQLYFPKNSDM</sequence>
<organism evidence="5">
    <name type="scientific">Bactrocera latifrons</name>
    <name type="common">Malaysian fruit fly</name>
    <name type="synonym">Chaetodacus latifrons</name>
    <dbReference type="NCBI Taxonomy" id="174628"/>
    <lineage>
        <taxon>Eukaryota</taxon>
        <taxon>Metazoa</taxon>
        <taxon>Ecdysozoa</taxon>
        <taxon>Arthropoda</taxon>
        <taxon>Hexapoda</taxon>
        <taxon>Insecta</taxon>
        <taxon>Pterygota</taxon>
        <taxon>Neoptera</taxon>
        <taxon>Endopterygota</taxon>
        <taxon>Diptera</taxon>
        <taxon>Brachycera</taxon>
        <taxon>Muscomorpha</taxon>
        <taxon>Tephritoidea</taxon>
        <taxon>Tephritidae</taxon>
        <taxon>Bactrocera</taxon>
        <taxon>Bactrocera</taxon>
    </lineage>
</organism>
<comment type="function">
    <text evidence="4">Catalytic subunit of the molybdopterin synthase complex, a complex that catalyzes the conversion of precursor Z into molybdopterin. Acts by mediating the incorporation of 2 sulfur atoms from thiocarboxylated MOCS2A into precursor Z to generate a dithiolene group.</text>
</comment>
<comment type="catalytic activity">
    <reaction evidence="4">
        <text>2 [molybdopterin-synthase sulfur-carrier protein]-C-terminal-Gly-aminoethanethioate + cyclic pyranopterin phosphate + H2O = molybdopterin + 2 [molybdopterin-synthase sulfur-carrier protein]-C-terminal Gly-Gly + 2 H(+)</text>
        <dbReference type="Rhea" id="RHEA:26333"/>
        <dbReference type="Rhea" id="RHEA-COMP:12202"/>
        <dbReference type="Rhea" id="RHEA-COMP:19907"/>
        <dbReference type="ChEBI" id="CHEBI:15377"/>
        <dbReference type="ChEBI" id="CHEBI:15378"/>
        <dbReference type="ChEBI" id="CHEBI:58698"/>
        <dbReference type="ChEBI" id="CHEBI:59648"/>
        <dbReference type="ChEBI" id="CHEBI:90778"/>
        <dbReference type="ChEBI" id="CHEBI:232372"/>
        <dbReference type="EC" id="2.8.1.12"/>
    </reaction>
</comment>
<dbReference type="UniPathway" id="UPA00344"/>
<dbReference type="Gene3D" id="3.90.1170.40">
    <property type="entry name" value="Molybdopterin biosynthesis MoaE subunit"/>
    <property type="match status" value="1"/>
</dbReference>
<dbReference type="HAMAP" id="MF_03052">
    <property type="entry name" value="MOC2B"/>
    <property type="match status" value="1"/>
</dbReference>
<evidence type="ECO:0000256" key="1">
    <source>
        <dbReference type="ARBA" id="ARBA00022490"/>
    </source>
</evidence>
<feature type="binding site" evidence="4">
    <location>
        <begin position="102"/>
        <end position="103"/>
    </location>
    <ligand>
        <name>substrate</name>
    </ligand>
</feature>
<feature type="binding site" evidence="4">
    <location>
        <position position="118"/>
    </location>
    <ligand>
        <name>substrate</name>
    </ligand>
</feature>
<evidence type="ECO:0000313" key="5">
    <source>
        <dbReference type="EMBL" id="JAI20364.1"/>
    </source>
</evidence>
<dbReference type="OrthoDB" id="5531344at2759"/>
<gene>
    <name evidence="5" type="primary">AGAP004290_0</name>
    <name evidence="4" type="synonym">Mocs2</name>
    <name evidence="5" type="ORF">c0_g3_i1</name>
</gene>
<dbReference type="CDD" id="cd00756">
    <property type="entry name" value="MoaE"/>
    <property type="match status" value="1"/>
</dbReference>
<dbReference type="AlphaFoldDB" id="A0A0K8U0W1"/>
<keyword evidence="2 4" id="KW-0808">Transferase</keyword>
<comment type="similarity">
    <text evidence="4">Belongs to the MoaE family. MOCS2B subfamily.</text>
</comment>
<dbReference type="InterPro" id="IPR028888">
    <property type="entry name" value="MOCS2B_euk"/>
</dbReference>
<dbReference type="GO" id="GO:1990140">
    <property type="term" value="C:molybdopterin synthase complex"/>
    <property type="evidence" value="ECO:0007669"/>
    <property type="project" value="UniProtKB-UniRule"/>
</dbReference>
<comment type="miscellaneous">
    <text evidence="4">This protein is produced by a bicistronic gene which also produces the large subunit (MOCS2A).</text>
</comment>